<organism evidence="1 2">
    <name type="scientific">Candidatus Nephthysia bennettiae</name>
    <dbReference type="NCBI Taxonomy" id="3127016"/>
    <lineage>
        <taxon>Bacteria</taxon>
        <taxon>Bacillati</taxon>
        <taxon>Candidatus Dormiibacterota</taxon>
        <taxon>Candidatus Dormibacteria</taxon>
        <taxon>Candidatus Dormibacterales</taxon>
        <taxon>Candidatus Dormibacteraceae</taxon>
        <taxon>Candidatus Nephthysia</taxon>
    </lineage>
</organism>
<dbReference type="EMBL" id="JAEKNR010000178">
    <property type="protein sequence ID" value="MBJ7599946.1"/>
    <property type="molecule type" value="Genomic_DNA"/>
</dbReference>
<keyword evidence="2" id="KW-1185">Reference proteome</keyword>
<dbReference type="RefSeq" id="WP_338203605.1">
    <property type="nucleotide sequence ID" value="NZ_JAEKNR010000178.1"/>
</dbReference>
<name>A0A934N8Y1_9BACT</name>
<proteinExistence type="predicted"/>
<comment type="caution">
    <text evidence="1">The sequence shown here is derived from an EMBL/GenBank/DDBJ whole genome shotgun (WGS) entry which is preliminary data.</text>
</comment>
<accession>A0A934N8Y1</accession>
<evidence type="ECO:0000313" key="2">
    <source>
        <dbReference type="Proteomes" id="UP000612893"/>
    </source>
</evidence>
<dbReference type="InterPro" id="IPR027417">
    <property type="entry name" value="P-loop_NTPase"/>
</dbReference>
<dbReference type="Gene3D" id="3.40.50.300">
    <property type="entry name" value="P-loop containing nucleotide triphosphate hydrolases"/>
    <property type="match status" value="1"/>
</dbReference>
<dbReference type="GO" id="GO:0016301">
    <property type="term" value="F:kinase activity"/>
    <property type="evidence" value="ECO:0007669"/>
    <property type="project" value="UniProtKB-KW"/>
</dbReference>
<gene>
    <name evidence="1" type="ORF">JF922_17945</name>
</gene>
<protein>
    <submittedName>
        <fullName evidence="1">Cytidylate kinase-like family protein</fullName>
    </submittedName>
</protein>
<sequence>MPVITIQRQYGAGGETIGAMVAQRLGAELVDRKIFEEVAVRLELTHDEVEKHEEAAGSFLNRVLQALGGASVEFAAPPEAAAWTPPYSDPAFDTGKAVLRVTQEVIREAARTGNAVIVGRGGGYVLLDHPGVLNVFIRASESDRLAHMKQLQGLSDEMARRRLKQIDANRGAYIRQVYDHDWLHPSHYHMVLDSGRLGYERTADAIVAVAH</sequence>
<evidence type="ECO:0000313" key="1">
    <source>
        <dbReference type="EMBL" id="MBJ7599946.1"/>
    </source>
</evidence>
<dbReference type="Proteomes" id="UP000612893">
    <property type="component" value="Unassembled WGS sequence"/>
</dbReference>
<dbReference type="SUPFAM" id="SSF52540">
    <property type="entry name" value="P-loop containing nucleoside triphosphate hydrolases"/>
    <property type="match status" value="1"/>
</dbReference>
<dbReference type="Pfam" id="PF13189">
    <property type="entry name" value="Cytidylate_kin2"/>
    <property type="match status" value="1"/>
</dbReference>
<dbReference type="AlphaFoldDB" id="A0A934N8Y1"/>
<reference evidence="1" key="1">
    <citation type="submission" date="2020-10" db="EMBL/GenBank/DDBJ databases">
        <title>Ca. Dormibacterota MAGs.</title>
        <authorList>
            <person name="Montgomery K."/>
        </authorList>
    </citation>
    <scope>NUCLEOTIDE SEQUENCE [LARGE SCALE GENOMIC DNA]</scope>
    <source>
        <strain evidence="1">SC8812_S17_10</strain>
    </source>
</reference>